<dbReference type="GO" id="GO:0005319">
    <property type="term" value="F:lipid transporter activity"/>
    <property type="evidence" value="ECO:0007669"/>
    <property type="project" value="TreeGrafter"/>
</dbReference>
<dbReference type="SUPFAM" id="SSF52540">
    <property type="entry name" value="P-loop containing nucleoside triphosphate hydrolases"/>
    <property type="match status" value="1"/>
</dbReference>
<dbReference type="PROSITE" id="PS00211">
    <property type="entry name" value="ABC_TRANSPORTER_1"/>
    <property type="match status" value="1"/>
</dbReference>
<dbReference type="GO" id="GO:0016887">
    <property type="term" value="F:ATP hydrolysis activity"/>
    <property type="evidence" value="ECO:0007669"/>
    <property type="project" value="InterPro"/>
</dbReference>
<protein>
    <recommendedName>
        <fullName evidence="9">ABC transporter domain-containing protein</fullName>
    </recommendedName>
</protein>
<dbReference type="Pfam" id="PF00005">
    <property type="entry name" value="ABC_tran"/>
    <property type="match status" value="1"/>
</dbReference>
<dbReference type="GO" id="GO:0016020">
    <property type="term" value="C:membrane"/>
    <property type="evidence" value="ECO:0007669"/>
    <property type="project" value="UniProtKB-SubCell"/>
</dbReference>
<accession>A0A9Q0K6S9</accession>
<evidence type="ECO:0000256" key="6">
    <source>
        <dbReference type="ARBA" id="ARBA00022989"/>
    </source>
</evidence>
<dbReference type="CDD" id="cd03263">
    <property type="entry name" value="ABC_subfamily_A"/>
    <property type="match status" value="1"/>
</dbReference>
<dbReference type="PANTHER" id="PTHR19229:SF154">
    <property type="entry name" value="ABC TRANSPORTER A FAMILY MEMBER 3-RELATED"/>
    <property type="match status" value="1"/>
</dbReference>
<evidence type="ECO:0000256" key="7">
    <source>
        <dbReference type="ARBA" id="ARBA00023136"/>
    </source>
</evidence>
<dbReference type="GO" id="GO:0140359">
    <property type="term" value="F:ABC-type transporter activity"/>
    <property type="evidence" value="ECO:0007669"/>
    <property type="project" value="InterPro"/>
</dbReference>
<keyword evidence="6 8" id="KW-1133">Transmembrane helix</keyword>
<proteinExistence type="inferred from homology"/>
<feature type="transmembrane region" description="Helical" evidence="8">
    <location>
        <begin position="422"/>
        <end position="445"/>
    </location>
</feature>
<evidence type="ECO:0000313" key="11">
    <source>
        <dbReference type="Proteomes" id="UP001141806"/>
    </source>
</evidence>
<dbReference type="Pfam" id="PF12698">
    <property type="entry name" value="ABC2_membrane_3"/>
    <property type="match status" value="1"/>
</dbReference>
<evidence type="ECO:0000256" key="3">
    <source>
        <dbReference type="ARBA" id="ARBA00022692"/>
    </source>
</evidence>
<dbReference type="SMART" id="SM00382">
    <property type="entry name" value="AAA"/>
    <property type="match status" value="1"/>
</dbReference>
<dbReference type="InterPro" id="IPR003439">
    <property type="entry name" value="ABC_transporter-like_ATP-bd"/>
</dbReference>
<dbReference type="GO" id="GO:0005524">
    <property type="term" value="F:ATP binding"/>
    <property type="evidence" value="ECO:0007669"/>
    <property type="project" value="UniProtKB-KW"/>
</dbReference>
<feature type="transmembrane region" description="Helical" evidence="8">
    <location>
        <begin position="451"/>
        <end position="472"/>
    </location>
</feature>
<dbReference type="Proteomes" id="UP001141806">
    <property type="component" value="Unassembled WGS sequence"/>
</dbReference>
<dbReference type="PROSITE" id="PS50893">
    <property type="entry name" value="ABC_TRANSPORTER_2"/>
    <property type="match status" value="1"/>
</dbReference>
<dbReference type="InterPro" id="IPR003593">
    <property type="entry name" value="AAA+_ATPase"/>
</dbReference>
<evidence type="ECO:0000256" key="8">
    <source>
        <dbReference type="SAM" id="Phobius"/>
    </source>
</evidence>
<dbReference type="InterPro" id="IPR026082">
    <property type="entry name" value="ABCA"/>
</dbReference>
<evidence type="ECO:0000256" key="1">
    <source>
        <dbReference type="ARBA" id="ARBA00004141"/>
    </source>
</evidence>
<dbReference type="OrthoDB" id="663031at2759"/>
<dbReference type="InterPro" id="IPR013525">
    <property type="entry name" value="ABC2_TM"/>
</dbReference>
<evidence type="ECO:0000313" key="10">
    <source>
        <dbReference type="EMBL" id="KAJ4964535.1"/>
    </source>
</evidence>
<comment type="caution">
    <text evidence="10">The sequence shown here is derived from an EMBL/GenBank/DDBJ whole genome shotgun (WGS) entry which is preliminary data.</text>
</comment>
<gene>
    <name evidence="10" type="ORF">NE237_016384</name>
</gene>
<keyword evidence="4" id="KW-0547">Nucleotide-binding</keyword>
<name>A0A9Q0K6S9_9MAGN</name>
<keyword evidence="7 8" id="KW-0472">Membrane</keyword>
<keyword evidence="11" id="KW-1185">Reference proteome</keyword>
<feature type="transmembrane region" description="Helical" evidence="8">
    <location>
        <begin position="381"/>
        <end position="410"/>
    </location>
</feature>
<dbReference type="FunFam" id="3.40.50.300:FF:000633">
    <property type="entry name" value="ABC transporter A family member 7"/>
    <property type="match status" value="1"/>
</dbReference>
<evidence type="ECO:0000256" key="5">
    <source>
        <dbReference type="ARBA" id="ARBA00022840"/>
    </source>
</evidence>
<keyword evidence="5" id="KW-0067">ATP-binding</keyword>
<feature type="domain" description="ABC transporter" evidence="9">
    <location>
        <begin position="617"/>
        <end position="851"/>
    </location>
</feature>
<dbReference type="PANTHER" id="PTHR19229">
    <property type="entry name" value="ATP-BINDING CASSETTE TRANSPORTER SUBFAMILY A ABCA"/>
    <property type="match status" value="1"/>
</dbReference>
<dbReference type="Gene3D" id="3.40.50.300">
    <property type="entry name" value="P-loop containing nucleotide triphosphate hydrolases"/>
    <property type="match status" value="1"/>
</dbReference>
<comment type="similarity">
    <text evidence="2">Belongs to the ABC transporter superfamily. ABCA family. CPR flippase (TC 3.A.1.211) subfamily.</text>
</comment>
<comment type="subcellular location">
    <subcellularLocation>
        <location evidence="1">Membrane</location>
        <topology evidence="1">Multi-pass membrane protein</topology>
    </subcellularLocation>
</comment>
<keyword evidence="3 8" id="KW-0812">Transmembrane</keyword>
<dbReference type="Pfam" id="PF24526">
    <property type="entry name" value="ABCA12_C"/>
    <property type="match status" value="1"/>
</dbReference>
<evidence type="ECO:0000256" key="2">
    <source>
        <dbReference type="ARBA" id="ARBA00008526"/>
    </source>
</evidence>
<dbReference type="InterPro" id="IPR027417">
    <property type="entry name" value="P-loop_NTPase"/>
</dbReference>
<dbReference type="EMBL" id="JAMYWD010000007">
    <property type="protein sequence ID" value="KAJ4964535.1"/>
    <property type="molecule type" value="Genomic_DNA"/>
</dbReference>
<evidence type="ECO:0000256" key="4">
    <source>
        <dbReference type="ARBA" id="ARBA00022741"/>
    </source>
</evidence>
<feature type="transmembrane region" description="Helical" evidence="8">
    <location>
        <begin position="32"/>
        <end position="50"/>
    </location>
</feature>
<reference evidence="10" key="1">
    <citation type="journal article" date="2023" name="Plant J.">
        <title>The genome of the king protea, Protea cynaroides.</title>
        <authorList>
            <person name="Chang J."/>
            <person name="Duong T.A."/>
            <person name="Schoeman C."/>
            <person name="Ma X."/>
            <person name="Roodt D."/>
            <person name="Barker N."/>
            <person name="Li Z."/>
            <person name="Van de Peer Y."/>
            <person name="Mizrachi E."/>
        </authorList>
    </citation>
    <scope>NUCLEOTIDE SEQUENCE</scope>
    <source>
        <tissue evidence="10">Young leaves</tissue>
    </source>
</reference>
<feature type="transmembrane region" description="Helical" evidence="8">
    <location>
        <begin position="336"/>
        <end position="361"/>
    </location>
</feature>
<organism evidence="10 11">
    <name type="scientific">Protea cynaroides</name>
    <dbReference type="NCBI Taxonomy" id="273540"/>
    <lineage>
        <taxon>Eukaryota</taxon>
        <taxon>Viridiplantae</taxon>
        <taxon>Streptophyta</taxon>
        <taxon>Embryophyta</taxon>
        <taxon>Tracheophyta</taxon>
        <taxon>Spermatophyta</taxon>
        <taxon>Magnoliopsida</taxon>
        <taxon>Proteales</taxon>
        <taxon>Proteaceae</taxon>
        <taxon>Protea</taxon>
    </lineage>
</organism>
<evidence type="ECO:0000259" key="9">
    <source>
        <dbReference type="PROSITE" id="PS50893"/>
    </source>
</evidence>
<dbReference type="AlphaFoldDB" id="A0A9Q0K6S9"/>
<sequence>MVDSSFQSVSFLRQANALMRKNLCYQRRNLGTILRLLVFPILMCLLLARLQKVIDSFTVRVDENAECQCDCSIPEKIAKSCEQQCILMSISSSNICPIRRPRRWPPLFQLPEGLGEICEDIESCPAQVLLTGANQSLVEELGKNLFPENIYSPSLIIEDRLAISEKILLATDGKPPATYVFEKAFFKNTPLLTVQTHCLFNFDLLLLTGEFGSIRLPQELGCLKVQPLWRNNSSIITAELMEVILGNDSKNKMRNAILGVYDFLDTNNHKFNATVWYNQTQQTYGSEPGHLTRIQKALNMASNSYLQFLRGTQAKLILEFIAEMPKPQSVSPKFDISALIGPLFYAWVFQLLFPVMLNNLVYEKQQKLRILMKMHGLGDRAYWLITYSYFLFVSSAYTTCFIMFGTLIGLKSFTMNNYGLQFLFFLVFMNLQIALSFLAATFFSNVKTSSVIGYLYVFGSSLVGSFLFLNLLKSSNRESLVLLLETFPPFALFRGLHEFGQYSFDAQLAGGLGMGWKDLGESGLKLVLIIMITEWILLVLLAYYLDQVVSIGGGVRKHPLWFLNRKSDTCSCTPLDNPQRKGFDVLVNVEKSDVYHEREVVERLLQKPAKGYPMIVDRLKKVYPSSDRNPEKHAVREISLALPQGECFGILGPNGAGKTSFINMMIGLTNPTAGTAFVNGFDIRNEMDKVYCSMGVCPQHDLLWEMLTAREHLLFYGRLKNLTGKELTNAVEESLRSVNLFDGGIADKQAGKFSGGMKRRLSVAISVLGNPQVVYLDEPSTGLDPASKESLRKVIKHAKQGKAMILTTHSMEEAEALCDRIGIFVDGRLECIGNPNELKARYGGVYIFTVTTSSAHEKEVEKLAHRLSPNTDKIYHISGTQKFELPKQDIRIAEVFRAIENAKKLFTIQAWGLTDTTLEDVFIKVAKGAQSSDDLYCYNDQ</sequence>
<dbReference type="InterPro" id="IPR017871">
    <property type="entry name" value="ABC_transporter-like_CS"/>
</dbReference>